<dbReference type="AlphaFoldDB" id="A0A3B1CRS2"/>
<evidence type="ECO:0000313" key="2">
    <source>
        <dbReference type="EMBL" id="VAX32709.1"/>
    </source>
</evidence>
<dbReference type="SMART" id="SM00028">
    <property type="entry name" value="TPR"/>
    <property type="match status" value="4"/>
</dbReference>
<gene>
    <name evidence="2" type="ORF">MNBD_NITROSPIRAE01-506</name>
</gene>
<feature type="non-terminal residue" evidence="2">
    <location>
        <position position="1"/>
    </location>
</feature>
<keyword evidence="1" id="KW-0175">Coiled coil</keyword>
<dbReference type="InterPro" id="IPR011990">
    <property type="entry name" value="TPR-like_helical_dom_sf"/>
</dbReference>
<name>A0A3B1CRS2_9ZZZZ</name>
<sequence>NPSKKTADLDKIGQFAPSYILDIDTEGGMTGSLLGKCGACIVFLYVAFSPLSVLAQRVSPTDPWISLEKNLLQIHKTYRPKSPLLKHASLPETVQLYLDGGLWSSAEALLLKAPLPFSPEIEGLWLSFFLKRGHYDRIYATYRKNQTLFLGKPDLILGASQGALAEKDYHEALQILDHLHLLDSARPEHHYFSALAYWGLQENEKLRAVLAEALRWADNASDSPWVSRIHLLKVYYHLNQKEYDLAFASMGDLFDNNNTDLALLALTWGYFKLGATSNLFSVLQALDASQEQSPYHSQIYRILSRFLIEEGNLRGAIEMDQQERNELKKQMEVLEKESELLRRGISSSSLATPPGSLLTQTLEQLEKQVGEKREMTALYWYIDLQQRRQMLIQLKTRERMIGQEQRQLQMEMVRRCLSLKRHEGGEHSAGQTLTLDPTQTLSDSMLTMMKTQYQAARQAVAAEKQKEARGHLQWVAAFAPHQAYGEESIFRLGDMAFNKRSYAQAIAHYQKLVGKPESPLHTLALYKTTWAYYLLGQPEAAIGALLQQEAHFSKTLQDQGSGPCTMVRTPQERREPFRLLALSLDQLGGPKALAKLTENISPVQRFAFYEKVTDHYQQEDKIDGLFQLIRSWIATYPLEIKTPFLHQKMILLVKQSKKVSIADVVTARTEFVNKYRPESLWGQKNFAATTNTLKPILKQHLRFLMTHYYAEAKKTETQDAYKSVLTWYLYYLSVFPEEEDIGKDRFLYAEVLANLDEYQQAIVAFRKSAYQDPGHALAGEAAYQEILLLEKMHTAEGPEVEAAFERFATRFPQDDRAKEIAMHLAEIAFEQGDYNKSRFYAQKVAPKKNQTITITQELDLASYRLVVQAFIKEASYIEAISFINTLFDDNKTNPGNETQLRKTFNPLLVLAYFQQGESLKHLDADDEAAEAYWQAFRFGAGSEMGPLALFEAAVLWDRHTTLHRAETALALFPLLYPKSALNHPSTMRLAALYEKTERPLKGAETYEKAAQSSINPELAQKALEHALMLYETAESWEKLSALAMAQADTINSGHSKQNQDKWAAWMLKAAEANFEMRKSVTATRILETLIAKTKGQTEIAEPVAKAHFILAEARLDDFEDIELVAPLEENLEKKRILFEALLDNYDHAVAHPSPLLALNANYRIGTLFEGFSRALLESERPEDLSLEEEELYENLLIEQALPYFEKAEEAYLQNIEIGESSGIQNEWIAKSQMHLFMIQQQIDIYNRGGQEVLG</sequence>
<dbReference type="Gene3D" id="1.25.40.10">
    <property type="entry name" value="Tetratricopeptide repeat domain"/>
    <property type="match status" value="3"/>
</dbReference>
<dbReference type="SUPFAM" id="SSF48452">
    <property type="entry name" value="TPR-like"/>
    <property type="match status" value="3"/>
</dbReference>
<evidence type="ECO:0000256" key="1">
    <source>
        <dbReference type="SAM" id="Coils"/>
    </source>
</evidence>
<organism evidence="2">
    <name type="scientific">hydrothermal vent metagenome</name>
    <dbReference type="NCBI Taxonomy" id="652676"/>
    <lineage>
        <taxon>unclassified sequences</taxon>
        <taxon>metagenomes</taxon>
        <taxon>ecological metagenomes</taxon>
    </lineage>
</organism>
<proteinExistence type="predicted"/>
<protein>
    <submittedName>
        <fullName evidence="2">Uncharacterized protein</fullName>
    </submittedName>
</protein>
<feature type="coiled-coil region" evidence="1">
    <location>
        <begin position="317"/>
        <end position="344"/>
    </location>
</feature>
<accession>A0A3B1CRS2</accession>
<reference evidence="2" key="1">
    <citation type="submission" date="2018-06" db="EMBL/GenBank/DDBJ databases">
        <authorList>
            <person name="Zhirakovskaya E."/>
        </authorList>
    </citation>
    <scope>NUCLEOTIDE SEQUENCE</scope>
</reference>
<dbReference type="EMBL" id="UOGF01000095">
    <property type="protein sequence ID" value="VAX32709.1"/>
    <property type="molecule type" value="Genomic_DNA"/>
</dbReference>
<dbReference type="InterPro" id="IPR019734">
    <property type="entry name" value="TPR_rpt"/>
</dbReference>